<evidence type="ECO:0000256" key="4">
    <source>
        <dbReference type="ARBA" id="ARBA00022679"/>
    </source>
</evidence>
<dbReference type="InterPro" id="IPR036097">
    <property type="entry name" value="HisK_dim/P_sf"/>
</dbReference>
<dbReference type="CDD" id="cd00082">
    <property type="entry name" value="HisKA"/>
    <property type="match status" value="1"/>
</dbReference>
<dbReference type="Pfam" id="PF02518">
    <property type="entry name" value="HATPase_c"/>
    <property type="match status" value="1"/>
</dbReference>
<dbReference type="Proteomes" id="UP001172083">
    <property type="component" value="Unassembled WGS sequence"/>
</dbReference>
<comment type="catalytic activity">
    <reaction evidence="1">
        <text>ATP + protein L-histidine = ADP + protein N-phospho-L-histidine.</text>
        <dbReference type="EC" id="2.7.13.3"/>
    </reaction>
</comment>
<evidence type="ECO:0000256" key="2">
    <source>
        <dbReference type="ARBA" id="ARBA00012438"/>
    </source>
</evidence>
<dbReference type="RefSeq" id="WP_346759192.1">
    <property type="nucleotide sequence ID" value="NZ_JAUJEB010000004.1"/>
</dbReference>
<keyword evidence="6" id="KW-0902">Two-component regulatory system</keyword>
<dbReference type="InterPro" id="IPR003594">
    <property type="entry name" value="HATPase_dom"/>
</dbReference>
<dbReference type="InterPro" id="IPR003661">
    <property type="entry name" value="HisK_dim/P_dom"/>
</dbReference>
<keyword evidence="10" id="KW-1185">Reference proteome</keyword>
<dbReference type="InterPro" id="IPR050351">
    <property type="entry name" value="BphY/WalK/GraS-like"/>
</dbReference>
<evidence type="ECO:0000256" key="1">
    <source>
        <dbReference type="ARBA" id="ARBA00000085"/>
    </source>
</evidence>
<dbReference type="Gene3D" id="3.30.565.10">
    <property type="entry name" value="Histidine kinase-like ATPase, C-terminal domain"/>
    <property type="match status" value="1"/>
</dbReference>
<dbReference type="InterPro" id="IPR036890">
    <property type="entry name" value="HATPase_C_sf"/>
</dbReference>
<evidence type="ECO:0000313" key="10">
    <source>
        <dbReference type="Proteomes" id="UP001172083"/>
    </source>
</evidence>
<keyword evidence="7" id="KW-0812">Transmembrane</keyword>
<dbReference type="SUPFAM" id="SSF55874">
    <property type="entry name" value="ATPase domain of HSP90 chaperone/DNA topoisomerase II/histidine kinase"/>
    <property type="match status" value="1"/>
</dbReference>
<accession>A0ABT8L7W4</accession>
<keyword evidence="4" id="KW-0808">Transferase</keyword>
<dbReference type="Pfam" id="PF00512">
    <property type="entry name" value="HisKA"/>
    <property type="match status" value="1"/>
</dbReference>
<evidence type="ECO:0000313" key="9">
    <source>
        <dbReference type="EMBL" id="MDN5213852.1"/>
    </source>
</evidence>
<dbReference type="GO" id="GO:0016301">
    <property type="term" value="F:kinase activity"/>
    <property type="evidence" value="ECO:0007669"/>
    <property type="project" value="UniProtKB-KW"/>
</dbReference>
<dbReference type="EMBL" id="JAUJEB010000004">
    <property type="protein sequence ID" value="MDN5213852.1"/>
    <property type="molecule type" value="Genomic_DNA"/>
</dbReference>
<dbReference type="PRINTS" id="PR00344">
    <property type="entry name" value="BCTRLSENSOR"/>
</dbReference>
<dbReference type="EC" id="2.7.13.3" evidence="2"/>
<keyword evidence="7" id="KW-0472">Membrane</keyword>
<dbReference type="PANTHER" id="PTHR45453">
    <property type="entry name" value="PHOSPHATE REGULON SENSOR PROTEIN PHOR"/>
    <property type="match status" value="1"/>
</dbReference>
<feature type="domain" description="Histidine kinase" evidence="8">
    <location>
        <begin position="105"/>
        <end position="322"/>
    </location>
</feature>
<comment type="caution">
    <text evidence="9">The sequence shown here is derived from an EMBL/GenBank/DDBJ whole genome shotgun (WGS) entry which is preliminary data.</text>
</comment>
<dbReference type="PANTHER" id="PTHR45453:SF1">
    <property type="entry name" value="PHOSPHATE REGULON SENSOR PROTEIN PHOR"/>
    <property type="match status" value="1"/>
</dbReference>
<reference evidence="9" key="1">
    <citation type="submission" date="2023-06" db="EMBL/GenBank/DDBJ databases">
        <title>Genomic of Agaribacillus aureum.</title>
        <authorList>
            <person name="Wang G."/>
        </authorList>
    </citation>
    <scope>NUCLEOTIDE SEQUENCE</scope>
    <source>
        <strain evidence="9">BMA12</strain>
    </source>
</reference>
<dbReference type="SUPFAM" id="SSF47384">
    <property type="entry name" value="Homodimeric domain of signal transducing histidine kinase"/>
    <property type="match status" value="1"/>
</dbReference>
<sequence length="322" mass="36420">MVTPIVGISLYFLYFNQTHIAIADIFFLVLAFTLLGIIFNVWLLNQLSYPITLAQRELTKYNTTNEIPDLPTHFRDEVGLILRDIKKRAKSTSRLITEKNDFTAMLSHDLRSPMVSIIGLLKLIREEPESAQAKYFCNKAEEFGYHQLKLMESVLSLLNEESQNRKTPKKVSINLSKFLAQSLSQFELTLKNKQLEISQNVPPHLEVKVEPYSFSQVITNLLHNAIKFSKKGDNIFVNASNGGDTVKISVRDQGIGFSLDNTAVLFERFTPERKRGTQGEPTNGLGLYLTKKIVEKHDGSIHAESPGYNKGATFKIQIPSDN</sequence>
<evidence type="ECO:0000256" key="7">
    <source>
        <dbReference type="SAM" id="Phobius"/>
    </source>
</evidence>
<evidence type="ECO:0000256" key="6">
    <source>
        <dbReference type="ARBA" id="ARBA00023012"/>
    </source>
</evidence>
<dbReference type="SMART" id="SM00388">
    <property type="entry name" value="HisKA"/>
    <property type="match status" value="1"/>
</dbReference>
<dbReference type="Gene3D" id="1.10.287.130">
    <property type="match status" value="1"/>
</dbReference>
<evidence type="ECO:0000259" key="8">
    <source>
        <dbReference type="PROSITE" id="PS50109"/>
    </source>
</evidence>
<organism evidence="9 10">
    <name type="scientific">Agaribacillus aureus</name>
    <dbReference type="NCBI Taxonomy" id="3051825"/>
    <lineage>
        <taxon>Bacteria</taxon>
        <taxon>Pseudomonadati</taxon>
        <taxon>Bacteroidota</taxon>
        <taxon>Cytophagia</taxon>
        <taxon>Cytophagales</taxon>
        <taxon>Splendidivirgaceae</taxon>
        <taxon>Agaribacillus</taxon>
    </lineage>
</organism>
<feature type="transmembrane region" description="Helical" evidence="7">
    <location>
        <begin position="20"/>
        <end position="43"/>
    </location>
</feature>
<keyword evidence="7" id="KW-1133">Transmembrane helix</keyword>
<evidence type="ECO:0000256" key="5">
    <source>
        <dbReference type="ARBA" id="ARBA00022777"/>
    </source>
</evidence>
<keyword evidence="3" id="KW-0597">Phosphoprotein</keyword>
<evidence type="ECO:0000256" key="3">
    <source>
        <dbReference type="ARBA" id="ARBA00022553"/>
    </source>
</evidence>
<dbReference type="PROSITE" id="PS50109">
    <property type="entry name" value="HIS_KIN"/>
    <property type="match status" value="1"/>
</dbReference>
<keyword evidence="5 9" id="KW-0418">Kinase</keyword>
<protein>
    <recommendedName>
        <fullName evidence="2">histidine kinase</fullName>
        <ecNumber evidence="2">2.7.13.3</ecNumber>
    </recommendedName>
</protein>
<dbReference type="InterPro" id="IPR005467">
    <property type="entry name" value="His_kinase_dom"/>
</dbReference>
<proteinExistence type="predicted"/>
<dbReference type="InterPro" id="IPR004358">
    <property type="entry name" value="Sig_transdc_His_kin-like_C"/>
</dbReference>
<name>A0ABT8L7W4_9BACT</name>
<dbReference type="SMART" id="SM00387">
    <property type="entry name" value="HATPase_c"/>
    <property type="match status" value="1"/>
</dbReference>
<gene>
    <name evidence="9" type="ORF">QQ020_17390</name>
</gene>